<protein>
    <recommendedName>
        <fullName evidence="7">Orotate phosphoribosyltransferase</fullName>
    </recommendedName>
</protein>
<feature type="transmembrane region" description="Helical" evidence="5">
    <location>
        <begin position="27"/>
        <end position="47"/>
    </location>
</feature>
<gene>
    <name evidence="6" type="ORF">AVDCRST_MAG42-2329</name>
</gene>
<keyword evidence="3 5" id="KW-1133">Transmembrane helix</keyword>
<dbReference type="EMBL" id="CADCTA010000083">
    <property type="protein sequence ID" value="CAA9252933.1"/>
    <property type="molecule type" value="Genomic_DNA"/>
</dbReference>
<dbReference type="InterPro" id="IPR019109">
    <property type="entry name" value="MamF_MmsF"/>
</dbReference>
<name>A0A6J4IK48_9BACT</name>
<organism evidence="6">
    <name type="scientific">uncultured Chthoniobacterales bacterium</name>
    <dbReference type="NCBI Taxonomy" id="1836801"/>
    <lineage>
        <taxon>Bacteria</taxon>
        <taxon>Pseudomonadati</taxon>
        <taxon>Verrucomicrobiota</taxon>
        <taxon>Spartobacteria</taxon>
        <taxon>Chthoniobacterales</taxon>
        <taxon>environmental samples</taxon>
    </lineage>
</organism>
<comment type="subcellular location">
    <subcellularLocation>
        <location evidence="1">Membrane</location>
        <topology evidence="1">Multi-pass membrane protein</topology>
    </subcellularLocation>
</comment>
<keyword evidence="4 5" id="KW-0472">Membrane</keyword>
<dbReference type="AlphaFoldDB" id="A0A6J4IK48"/>
<proteinExistence type="predicted"/>
<accession>A0A6J4IK48</accession>
<reference evidence="6" key="1">
    <citation type="submission" date="2020-02" db="EMBL/GenBank/DDBJ databases">
        <authorList>
            <person name="Meier V. D."/>
        </authorList>
    </citation>
    <scope>NUCLEOTIDE SEQUENCE</scope>
    <source>
        <strain evidence="6">AVDCRST_MAG42</strain>
    </source>
</reference>
<sequence>MNPSREPQPLPSDNQARTWTVACHASALLGFFVPAGGHILAPLIVWLMKRAESTEVDEHGKESLNFQLSMLIYSIIAGILMFVLIGFVLLPLLHVLNLVFVIIASLRASEGTLYRYPLTIRFLK</sequence>
<evidence type="ECO:0000313" key="6">
    <source>
        <dbReference type="EMBL" id="CAA9252933.1"/>
    </source>
</evidence>
<keyword evidence="2 5" id="KW-0812">Transmembrane</keyword>
<evidence type="ECO:0000256" key="2">
    <source>
        <dbReference type="ARBA" id="ARBA00022692"/>
    </source>
</evidence>
<feature type="transmembrane region" description="Helical" evidence="5">
    <location>
        <begin position="68"/>
        <end position="89"/>
    </location>
</feature>
<evidence type="ECO:0000256" key="3">
    <source>
        <dbReference type="ARBA" id="ARBA00022989"/>
    </source>
</evidence>
<evidence type="ECO:0000256" key="1">
    <source>
        <dbReference type="ARBA" id="ARBA00004141"/>
    </source>
</evidence>
<evidence type="ECO:0008006" key="7">
    <source>
        <dbReference type="Google" id="ProtNLM"/>
    </source>
</evidence>
<dbReference type="Pfam" id="PF09685">
    <property type="entry name" value="MamF_MmsF"/>
    <property type="match status" value="1"/>
</dbReference>
<evidence type="ECO:0000256" key="4">
    <source>
        <dbReference type="ARBA" id="ARBA00023136"/>
    </source>
</evidence>
<evidence type="ECO:0000256" key="5">
    <source>
        <dbReference type="SAM" id="Phobius"/>
    </source>
</evidence>